<dbReference type="Proteomes" id="UP000237846">
    <property type="component" value="Unassembled WGS sequence"/>
</dbReference>
<feature type="region of interest" description="Disordered" evidence="1">
    <location>
        <begin position="263"/>
        <end position="329"/>
    </location>
</feature>
<accession>A0A2T0Q233</accession>
<proteinExistence type="predicted"/>
<dbReference type="AlphaFoldDB" id="A0A2T0Q233"/>
<feature type="compositionally biased region" description="Basic residues" evidence="1">
    <location>
        <begin position="315"/>
        <end position="324"/>
    </location>
</feature>
<name>A0A2T0Q233_9ACTN</name>
<organism evidence="2 3">
    <name type="scientific">Allonocardiopsis opalescens</name>
    <dbReference type="NCBI Taxonomy" id="1144618"/>
    <lineage>
        <taxon>Bacteria</taxon>
        <taxon>Bacillati</taxon>
        <taxon>Actinomycetota</taxon>
        <taxon>Actinomycetes</taxon>
        <taxon>Streptosporangiales</taxon>
        <taxon>Allonocardiopsis</taxon>
    </lineage>
</organism>
<feature type="compositionally biased region" description="Basic residues" evidence="1">
    <location>
        <begin position="266"/>
        <end position="281"/>
    </location>
</feature>
<reference evidence="2 3" key="1">
    <citation type="submission" date="2018-03" db="EMBL/GenBank/DDBJ databases">
        <title>Genomic Encyclopedia of Archaeal and Bacterial Type Strains, Phase II (KMG-II): from individual species to whole genera.</title>
        <authorList>
            <person name="Goeker M."/>
        </authorList>
    </citation>
    <scope>NUCLEOTIDE SEQUENCE [LARGE SCALE GENOMIC DNA]</scope>
    <source>
        <strain evidence="2 3">DSM 45601</strain>
    </source>
</reference>
<feature type="compositionally biased region" description="Low complexity" evidence="1">
    <location>
        <begin position="175"/>
        <end position="191"/>
    </location>
</feature>
<feature type="compositionally biased region" description="Low complexity" evidence="1">
    <location>
        <begin position="75"/>
        <end position="85"/>
    </location>
</feature>
<dbReference type="EMBL" id="PVZC01000005">
    <property type="protein sequence ID" value="PRX97839.1"/>
    <property type="molecule type" value="Genomic_DNA"/>
</dbReference>
<feature type="compositionally biased region" description="Basic residues" evidence="1">
    <location>
        <begin position="136"/>
        <end position="145"/>
    </location>
</feature>
<sequence>MATRAHRTAAERRRAAPTTPHRTRRAAASVRGAAPTCCRPKACRSPPRPDGPAARTRGRGGIPPPTRAVRRPARTRSPARTAGTRASRRPRAPRAPHRPRPGRGTRRSRPVLGRTTLTRRRPLGPTARESTGAGRTPRRDRRLRCRAGTCLPRGHRSEARTAARSGRATPRAPRNVRMNGGMRPGRMGRPLVGAARPVRRGRFRVALRGRARTAPDRKKADPDEGCLLYASSLVRATVRTTHPARGRAPPGAPCPVREGRWAASAIRRRRSRSRAPRHRAERRTVARPRIQTRSGRGPRRRRLGWGTRALASRTGARRPVRRSPRRADPCARTVIRAGRRTPAMCPGAARQL</sequence>
<gene>
    <name evidence="2" type="ORF">CLV72_105189</name>
</gene>
<feature type="compositionally biased region" description="Low complexity" evidence="1">
    <location>
        <begin position="304"/>
        <end position="314"/>
    </location>
</feature>
<evidence type="ECO:0000256" key="1">
    <source>
        <dbReference type="SAM" id="MobiDB-lite"/>
    </source>
</evidence>
<comment type="caution">
    <text evidence="2">The sequence shown here is derived from an EMBL/GenBank/DDBJ whole genome shotgun (WGS) entry which is preliminary data.</text>
</comment>
<feature type="region of interest" description="Disordered" evidence="1">
    <location>
        <begin position="1"/>
        <end position="191"/>
    </location>
</feature>
<feature type="compositionally biased region" description="Basic residues" evidence="1">
    <location>
        <begin position="86"/>
        <end position="109"/>
    </location>
</feature>
<protein>
    <submittedName>
        <fullName evidence="2">Uncharacterized protein</fullName>
    </submittedName>
</protein>
<evidence type="ECO:0000313" key="3">
    <source>
        <dbReference type="Proteomes" id="UP000237846"/>
    </source>
</evidence>
<keyword evidence="3" id="KW-1185">Reference proteome</keyword>
<evidence type="ECO:0000313" key="2">
    <source>
        <dbReference type="EMBL" id="PRX97839.1"/>
    </source>
</evidence>